<evidence type="ECO:0000256" key="3">
    <source>
        <dbReference type="SAM" id="SignalP"/>
    </source>
</evidence>
<dbReference type="InterPro" id="IPR050261">
    <property type="entry name" value="FrsA_esterase"/>
</dbReference>
<keyword evidence="6" id="KW-1185">Reference proteome</keyword>
<accession>A0ABT9B4B4</accession>
<dbReference type="SUPFAM" id="SSF49785">
    <property type="entry name" value="Galactose-binding domain-like"/>
    <property type="match status" value="1"/>
</dbReference>
<dbReference type="GO" id="GO:0016787">
    <property type="term" value="F:hydrolase activity"/>
    <property type="evidence" value="ECO:0007669"/>
    <property type="project" value="UniProtKB-KW"/>
</dbReference>
<evidence type="ECO:0000313" key="5">
    <source>
        <dbReference type="EMBL" id="MDO7867993.1"/>
    </source>
</evidence>
<dbReference type="EMBL" id="JAUQTA010000001">
    <property type="protein sequence ID" value="MDO7867993.1"/>
    <property type="molecule type" value="Genomic_DNA"/>
</dbReference>
<comment type="caution">
    <text evidence="5">The sequence shown here is derived from an EMBL/GenBank/DDBJ whole genome shotgun (WGS) entry which is preliminary data.</text>
</comment>
<dbReference type="InterPro" id="IPR000383">
    <property type="entry name" value="Xaa-Pro-like_dom"/>
</dbReference>
<keyword evidence="2 5" id="KW-0378">Hydrolase</keyword>
<sequence>MTSLRLRRASRPAAGLLIAALLAVAPPAGPASAATPTPFGRSCTPTDGVRFCTGDRVPSFDGTPIDVDVTLPATGSGPWPTIVLLHGLGGDKSALEPNVPQTSTLAPRILPLTEHYSNLWYAQHGYAVMAASARGFGSSCGGGGTPQAWTQTGACAKGFIRLADQRYEAHDTQHLLGILADEGITQPTKIGVTGFSYGGGQALQLGELKDKVRQTDGTFVPWRSPQGKTMRIGAAYGEWLWSDLMSAVMPNGRFRDDVTASGATTLSPLGVMTQSYTHALYALAATTGYVADPLAPGTHPWDLTGAVAQMDLGEPYGASLETIATEFRKYHGSVDIPGSPAPLLLESGWNDDFFPVTESLREYNSVRTEYPGSFVSMMLGDVGHSRDANRHTASLAFNDTAFRFFEQHLKGVAGGPANGSVLAYTTTCPALGATAVDDGGPYRAASWKAIHPGTLTFGSAAAKKVDPLLGDLTIGPRFDAIPSTDPLGTADPCTSIAGINPKGSAIYTRALSAPQVMLGRPTIRATVTTLGGPGQLAGRLWDVAPDGTQRLVTRGVYRLTPGQTGPIGFQLNGNGYRFDAGHTIKLEIAPSDAPTYRASTSLFTATLTGLTVTLPLAAS</sequence>
<dbReference type="Pfam" id="PF08530">
    <property type="entry name" value="PepX_C"/>
    <property type="match status" value="1"/>
</dbReference>
<evidence type="ECO:0000256" key="2">
    <source>
        <dbReference type="ARBA" id="ARBA00022801"/>
    </source>
</evidence>
<evidence type="ECO:0000313" key="6">
    <source>
        <dbReference type="Proteomes" id="UP001233314"/>
    </source>
</evidence>
<organism evidence="5 6">
    <name type="scientific">Nocardioides jiangxiensis</name>
    <dbReference type="NCBI Taxonomy" id="3064524"/>
    <lineage>
        <taxon>Bacteria</taxon>
        <taxon>Bacillati</taxon>
        <taxon>Actinomycetota</taxon>
        <taxon>Actinomycetes</taxon>
        <taxon>Propionibacteriales</taxon>
        <taxon>Nocardioidaceae</taxon>
        <taxon>Nocardioides</taxon>
    </lineage>
</organism>
<dbReference type="SMART" id="SM00939">
    <property type="entry name" value="PepX_C"/>
    <property type="match status" value="1"/>
</dbReference>
<dbReference type="RefSeq" id="WP_305027372.1">
    <property type="nucleotide sequence ID" value="NZ_JAUQTA010000001.1"/>
</dbReference>
<dbReference type="InterPro" id="IPR008979">
    <property type="entry name" value="Galactose-bd-like_sf"/>
</dbReference>
<feature type="chain" id="PRO_5047413960" evidence="3">
    <location>
        <begin position="34"/>
        <end position="619"/>
    </location>
</feature>
<keyword evidence="3" id="KW-0732">Signal</keyword>
<reference evidence="5 6" key="1">
    <citation type="submission" date="2023-07" db="EMBL/GenBank/DDBJ databases">
        <title>Nocardioides sp. nov WY-20 isolated from soil.</title>
        <authorList>
            <person name="Liu B."/>
            <person name="Wan Y."/>
        </authorList>
    </citation>
    <scope>NUCLEOTIDE SEQUENCE [LARGE SCALE GENOMIC DNA]</scope>
    <source>
        <strain evidence="5 6">WY-20</strain>
    </source>
</reference>
<name>A0ABT9B4B4_9ACTN</name>
<dbReference type="Proteomes" id="UP001233314">
    <property type="component" value="Unassembled WGS sequence"/>
</dbReference>
<dbReference type="Gene3D" id="3.40.50.1820">
    <property type="entry name" value="alpha/beta hydrolase"/>
    <property type="match status" value="1"/>
</dbReference>
<proteinExistence type="inferred from homology"/>
<protein>
    <submittedName>
        <fullName evidence="5">CocE/NonD family hydrolase C-terminal non-catalytic domain-containing protein</fullName>
    </submittedName>
</protein>
<gene>
    <name evidence="5" type="ORF">Q5722_06390</name>
</gene>
<dbReference type="InterPro" id="IPR029058">
    <property type="entry name" value="AB_hydrolase_fold"/>
</dbReference>
<dbReference type="Pfam" id="PF02129">
    <property type="entry name" value="Peptidase_S15"/>
    <property type="match status" value="1"/>
</dbReference>
<dbReference type="PANTHER" id="PTHR22946:SF9">
    <property type="entry name" value="POLYKETIDE TRANSFERASE AF380"/>
    <property type="match status" value="1"/>
</dbReference>
<comment type="similarity">
    <text evidence="1">Belongs to the AB hydrolase superfamily.</text>
</comment>
<dbReference type="Gene3D" id="2.60.120.260">
    <property type="entry name" value="Galactose-binding domain-like"/>
    <property type="match status" value="1"/>
</dbReference>
<dbReference type="PANTHER" id="PTHR22946">
    <property type="entry name" value="DIENELACTONE HYDROLASE DOMAIN-CONTAINING PROTEIN-RELATED"/>
    <property type="match status" value="1"/>
</dbReference>
<evidence type="ECO:0000259" key="4">
    <source>
        <dbReference type="SMART" id="SM00939"/>
    </source>
</evidence>
<feature type="domain" description="Xaa-Pro dipeptidyl-peptidase C-terminal" evidence="4">
    <location>
        <begin position="402"/>
        <end position="613"/>
    </location>
</feature>
<dbReference type="InterPro" id="IPR013736">
    <property type="entry name" value="Xaa-Pro_dipept_C"/>
</dbReference>
<dbReference type="SUPFAM" id="SSF53474">
    <property type="entry name" value="alpha/beta-Hydrolases"/>
    <property type="match status" value="1"/>
</dbReference>
<evidence type="ECO:0000256" key="1">
    <source>
        <dbReference type="ARBA" id="ARBA00008645"/>
    </source>
</evidence>
<feature type="signal peptide" evidence="3">
    <location>
        <begin position="1"/>
        <end position="33"/>
    </location>
</feature>